<accession>A0A0C9VGP7</accession>
<sequence length="150" mass="16541">MKVHTPPPPPYLRTHRHRPPAAQNMAYPSSEASSTPLNARSAVKRRAKDSYLAALKSHILYLYDDDAMQECAAAIDVCSDHRRAQQPSTCAAAIDVCSGHRRAQRPSTCTAAIDVRSGSVRIYHEKGLLNGELFAKRNAIVLCEREADDD</sequence>
<protein>
    <submittedName>
        <fullName evidence="2">Uncharacterized protein</fullName>
    </submittedName>
</protein>
<feature type="region of interest" description="Disordered" evidence="1">
    <location>
        <begin position="1"/>
        <end position="41"/>
    </location>
</feature>
<reference evidence="2 3" key="1">
    <citation type="submission" date="2014-06" db="EMBL/GenBank/DDBJ databases">
        <title>Evolutionary Origins and Diversification of the Mycorrhizal Mutualists.</title>
        <authorList>
            <consortium name="DOE Joint Genome Institute"/>
            <consortium name="Mycorrhizal Genomics Consortium"/>
            <person name="Kohler A."/>
            <person name="Kuo A."/>
            <person name="Nagy L.G."/>
            <person name="Floudas D."/>
            <person name="Copeland A."/>
            <person name="Barry K.W."/>
            <person name="Cichocki N."/>
            <person name="Veneault-Fourrey C."/>
            <person name="LaButti K."/>
            <person name="Lindquist E.A."/>
            <person name="Lipzen A."/>
            <person name="Lundell T."/>
            <person name="Morin E."/>
            <person name="Murat C."/>
            <person name="Riley R."/>
            <person name="Ohm R."/>
            <person name="Sun H."/>
            <person name="Tunlid A."/>
            <person name="Henrissat B."/>
            <person name="Grigoriev I.V."/>
            <person name="Hibbett D.S."/>
            <person name="Martin F."/>
        </authorList>
    </citation>
    <scope>NUCLEOTIDE SEQUENCE [LARGE SCALE GENOMIC DNA]</scope>
    <source>
        <strain evidence="2 3">SS14</strain>
    </source>
</reference>
<proteinExistence type="predicted"/>
<keyword evidence="3" id="KW-1185">Reference proteome</keyword>
<dbReference type="OrthoDB" id="26740at2759"/>
<dbReference type="AlphaFoldDB" id="A0A0C9VGP7"/>
<feature type="compositionally biased region" description="Polar residues" evidence="1">
    <location>
        <begin position="26"/>
        <end position="38"/>
    </location>
</feature>
<dbReference type="EMBL" id="KN837108">
    <property type="protein sequence ID" value="KIJ46209.1"/>
    <property type="molecule type" value="Genomic_DNA"/>
</dbReference>
<evidence type="ECO:0000256" key="1">
    <source>
        <dbReference type="SAM" id="MobiDB-lite"/>
    </source>
</evidence>
<name>A0A0C9VGP7_SPHS4</name>
<feature type="compositionally biased region" description="Pro residues" evidence="1">
    <location>
        <begin position="1"/>
        <end position="11"/>
    </location>
</feature>
<gene>
    <name evidence="2" type="ORF">M422DRAFT_250247</name>
</gene>
<evidence type="ECO:0000313" key="2">
    <source>
        <dbReference type="EMBL" id="KIJ46209.1"/>
    </source>
</evidence>
<evidence type="ECO:0000313" key="3">
    <source>
        <dbReference type="Proteomes" id="UP000054279"/>
    </source>
</evidence>
<dbReference type="Proteomes" id="UP000054279">
    <property type="component" value="Unassembled WGS sequence"/>
</dbReference>
<organism evidence="2 3">
    <name type="scientific">Sphaerobolus stellatus (strain SS14)</name>
    <dbReference type="NCBI Taxonomy" id="990650"/>
    <lineage>
        <taxon>Eukaryota</taxon>
        <taxon>Fungi</taxon>
        <taxon>Dikarya</taxon>
        <taxon>Basidiomycota</taxon>
        <taxon>Agaricomycotina</taxon>
        <taxon>Agaricomycetes</taxon>
        <taxon>Phallomycetidae</taxon>
        <taxon>Geastrales</taxon>
        <taxon>Sphaerobolaceae</taxon>
        <taxon>Sphaerobolus</taxon>
    </lineage>
</organism>
<dbReference type="HOGENOM" id="CLU_1741743_0_0_1"/>